<dbReference type="GO" id="GO:0005886">
    <property type="term" value="C:plasma membrane"/>
    <property type="evidence" value="ECO:0007669"/>
    <property type="project" value="UniProtKB-SubCell"/>
</dbReference>
<gene>
    <name evidence="9" type="ORF">SAMN04488498_10887</name>
</gene>
<evidence type="ECO:0000256" key="8">
    <source>
        <dbReference type="SAM" id="Phobius"/>
    </source>
</evidence>
<evidence type="ECO:0000256" key="2">
    <source>
        <dbReference type="ARBA" id="ARBA00007935"/>
    </source>
</evidence>
<name>A0A1I4AJT9_9HYPH</name>
<evidence type="ECO:0000256" key="3">
    <source>
        <dbReference type="ARBA" id="ARBA00022448"/>
    </source>
</evidence>
<evidence type="ECO:0000256" key="1">
    <source>
        <dbReference type="ARBA" id="ARBA00004651"/>
    </source>
</evidence>
<evidence type="ECO:0000256" key="4">
    <source>
        <dbReference type="ARBA" id="ARBA00022475"/>
    </source>
</evidence>
<dbReference type="EMBL" id="FOSL01000008">
    <property type="protein sequence ID" value="SFK56019.1"/>
    <property type="molecule type" value="Genomic_DNA"/>
</dbReference>
<feature type="transmembrane region" description="Helical" evidence="8">
    <location>
        <begin position="82"/>
        <end position="101"/>
    </location>
</feature>
<proteinExistence type="inferred from homology"/>
<dbReference type="Pfam" id="PF01032">
    <property type="entry name" value="FecCD"/>
    <property type="match status" value="1"/>
</dbReference>
<keyword evidence="3" id="KW-0813">Transport</keyword>
<feature type="transmembrane region" description="Helical" evidence="8">
    <location>
        <begin position="152"/>
        <end position="171"/>
    </location>
</feature>
<protein>
    <submittedName>
        <fullName evidence="9">Iron complex transport system permease protein</fullName>
    </submittedName>
</protein>
<dbReference type="InterPro" id="IPR037294">
    <property type="entry name" value="ABC_BtuC-like"/>
</dbReference>
<sequence length="293" mass="30728">MFVGLRGNLAFALELRAVRLLALVQVGVAIAVSTVVFQTVTANWILTPSIMGLDALYLFCQTALVFVFGGLGFASLDPRLKFFGEVALMTTLTLALLLPMLRRRFDIGLLLLTGVVLGVLFRSLSTLLARLIDPNEFAVVQAASFADFNAVRSDLLAVGLVLTSIGAVIAWRTRHTLDILALGADSAVGLGVNRSRTVAALLLLVAALVAVSTALVGPVTFLGLLVVALAERIVNSRRHPLLLPAAALTAIIVLVGGQMLLQHGLGGVSTLGVVIEFVGGAVFLVMLLAAGKR</sequence>
<keyword evidence="4" id="KW-1003">Cell membrane</keyword>
<reference evidence="9 10" key="1">
    <citation type="submission" date="2016-10" db="EMBL/GenBank/DDBJ databases">
        <authorList>
            <person name="Varghese N."/>
            <person name="Submissions S."/>
        </authorList>
    </citation>
    <scope>NUCLEOTIDE SEQUENCE [LARGE SCALE GENOMIC DNA]</scope>
    <source>
        <strain evidence="9 10">DSM 21822</strain>
    </source>
</reference>
<keyword evidence="5 8" id="KW-0812">Transmembrane</keyword>
<dbReference type="GO" id="GO:0033214">
    <property type="term" value="P:siderophore-iron import into cell"/>
    <property type="evidence" value="ECO:0007669"/>
    <property type="project" value="TreeGrafter"/>
</dbReference>
<evidence type="ECO:0000313" key="9">
    <source>
        <dbReference type="EMBL" id="SFK56019.1"/>
    </source>
</evidence>
<keyword evidence="7 8" id="KW-0472">Membrane</keyword>
<dbReference type="Proteomes" id="UP000323300">
    <property type="component" value="Unassembled WGS sequence"/>
</dbReference>
<accession>A0A1I4AJT9</accession>
<keyword evidence="10" id="KW-1185">Reference proteome</keyword>
<dbReference type="Gene3D" id="1.10.3470.10">
    <property type="entry name" value="ABC transporter involved in vitamin B12 uptake, BtuC"/>
    <property type="match status" value="1"/>
</dbReference>
<dbReference type="SUPFAM" id="SSF81345">
    <property type="entry name" value="ABC transporter involved in vitamin B12 uptake, BtuC"/>
    <property type="match status" value="1"/>
</dbReference>
<feature type="transmembrane region" description="Helical" evidence="8">
    <location>
        <begin position="198"/>
        <end position="229"/>
    </location>
</feature>
<feature type="transmembrane region" description="Helical" evidence="8">
    <location>
        <begin position="108"/>
        <end position="132"/>
    </location>
</feature>
<evidence type="ECO:0000313" key="10">
    <source>
        <dbReference type="Proteomes" id="UP000323300"/>
    </source>
</evidence>
<evidence type="ECO:0000256" key="5">
    <source>
        <dbReference type="ARBA" id="ARBA00022692"/>
    </source>
</evidence>
<dbReference type="InterPro" id="IPR000522">
    <property type="entry name" value="ABC_transptr_permease_BtuC"/>
</dbReference>
<dbReference type="GO" id="GO:0022857">
    <property type="term" value="F:transmembrane transporter activity"/>
    <property type="evidence" value="ECO:0007669"/>
    <property type="project" value="InterPro"/>
</dbReference>
<dbReference type="PANTHER" id="PTHR30472">
    <property type="entry name" value="FERRIC ENTEROBACTIN TRANSPORT SYSTEM PERMEASE PROTEIN"/>
    <property type="match status" value="1"/>
</dbReference>
<feature type="transmembrane region" description="Helical" evidence="8">
    <location>
        <begin position="20"/>
        <end position="46"/>
    </location>
</feature>
<dbReference type="PANTHER" id="PTHR30472:SF19">
    <property type="entry name" value="PETROBACTIN IMPORT SYSTEM PERMEASE PROTEIN YCLO"/>
    <property type="match status" value="1"/>
</dbReference>
<feature type="transmembrane region" description="Helical" evidence="8">
    <location>
        <begin position="241"/>
        <end position="261"/>
    </location>
</feature>
<dbReference type="AlphaFoldDB" id="A0A1I4AJT9"/>
<feature type="transmembrane region" description="Helical" evidence="8">
    <location>
        <begin position="267"/>
        <end position="290"/>
    </location>
</feature>
<feature type="transmembrane region" description="Helical" evidence="8">
    <location>
        <begin position="55"/>
        <end position="76"/>
    </location>
</feature>
<organism evidence="9 10">
    <name type="scientific">Neomesorhizobium albiziae</name>
    <dbReference type="NCBI Taxonomy" id="335020"/>
    <lineage>
        <taxon>Bacteria</taxon>
        <taxon>Pseudomonadati</taxon>
        <taxon>Pseudomonadota</taxon>
        <taxon>Alphaproteobacteria</taxon>
        <taxon>Hyphomicrobiales</taxon>
        <taxon>Phyllobacteriaceae</taxon>
        <taxon>Neomesorhizobium</taxon>
    </lineage>
</organism>
<comment type="subcellular location">
    <subcellularLocation>
        <location evidence="1">Cell membrane</location>
        <topology evidence="1">Multi-pass membrane protein</topology>
    </subcellularLocation>
</comment>
<keyword evidence="6 8" id="KW-1133">Transmembrane helix</keyword>
<evidence type="ECO:0000256" key="7">
    <source>
        <dbReference type="ARBA" id="ARBA00023136"/>
    </source>
</evidence>
<evidence type="ECO:0000256" key="6">
    <source>
        <dbReference type="ARBA" id="ARBA00022989"/>
    </source>
</evidence>
<comment type="similarity">
    <text evidence="2">Belongs to the binding-protein-dependent transport system permease family. FecCD subfamily.</text>
</comment>